<dbReference type="Proteomes" id="UP000467841">
    <property type="component" value="Unassembled WGS sequence"/>
</dbReference>
<dbReference type="AlphaFoldDB" id="A0A6D2KNC9"/>
<accession>A0A6D2KNC9</accession>
<feature type="chain" id="PRO_5025571292" evidence="1">
    <location>
        <begin position="24"/>
        <end position="158"/>
    </location>
</feature>
<keyword evidence="3" id="KW-1185">Reference proteome</keyword>
<proteinExistence type="predicted"/>
<evidence type="ECO:0000313" key="3">
    <source>
        <dbReference type="Proteomes" id="UP000467841"/>
    </source>
</evidence>
<evidence type="ECO:0000256" key="1">
    <source>
        <dbReference type="SAM" id="SignalP"/>
    </source>
</evidence>
<keyword evidence="1" id="KW-0732">Signal</keyword>
<feature type="signal peptide" evidence="1">
    <location>
        <begin position="1"/>
        <end position="23"/>
    </location>
</feature>
<organism evidence="2 3">
    <name type="scientific">Microthlaspi erraticum</name>
    <dbReference type="NCBI Taxonomy" id="1685480"/>
    <lineage>
        <taxon>Eukaryota</taxon>
        <taxon>Viridiplantae</taxon>
        <taxon>Streptophyta</taxon>
        <taxon>Embryophyta</taxon>
        <taxon>Tracheophyta</taxon>
        <taxon>Spermatophyta</taxon>
        <taxon>Magnoliopsida</taxon>
        <taxon>eudicotyledons</taxon>
        <taxon>Gunneridae</taxon>
        <taxon>Pentapetalae</taxon>
        <taxon>rosids</taxon>
        <taxon>malvids</taxon>
        <taxon>Brassicales</taxon>
        <taxon>Brassicaceae</taxon>
        <taxon>Coluteocarpeae</taxon>
        <taxon>Microthlaspi</taxon>
    </lineage>
</organism>
<evidence type="ECO:0000313" key="2">
    <source>
        <dbReference type="EMBL" id="CAA7053462.1"/>
    </source>
</evidence>
<name>A0A6D2KNC9_9BRAS</name>
<dbReference type="EMBL" id="CACVBM020001535">
    <property type="protein sequence ID" value="CAA7053462.1"/>
    <property type="molecule type" value="Genomic_DNA"/>
</dbReference>
<sequence length="158" mass="17488">MVVVCQLVCVAALFLCMHSSCCCVKHVWRLSSLSLSSRNANYSTNRSASLGGTSLARALAAPAFFKFPAVCCFPFLCFPCTEHSPNLLAVSNKPNESEKAGHLSVDLPRSELHRQKREERVEAVSELDLKEFLTPGSFGKDVKNIRPRVQFSDRMPPD</sequence>
<comment type="caution">
    <text evidence="2">The sequence shown here is derived from an EMBL/GenBank/DDBJ whole genome shotgun (WGS) entry which is preliminary data.</text>
</comment>
<protein>
    <submittedName>
        <fullName evidence="2">Uncharacterized protein</fullName>
    </submittedName>
</protein>
<gene>
    <name evidence="2" type="ORF">MERR_LOCUS40698</name>
</gene>
<reference evidence="2" key="1">
    <citation type="submission" date="2020-01" db="EMBL/GenBank/DDBJ databases">
        <authorList>
            <person name="Mishra B."/>
        </authorList>
    </citation>
    <scope>NUCLEOTIDE SEQUENCE [LARGE SCALE GENOMIC DNA]</scope>
</reference>